<protein>
    <submittedName>
        <fullName evidence="2">Uncharacterized protein</fullName>
    </submittedName>
</protein>
<gene>
    <name evidence="2" type="ORF">MYCIT1_LOCUS13820</name>
</gene>
<comment type="caution">
    <text evidence="2">The sequence shown here is derived from an EMBL/GenBank/DDBJ whole genome shotgun (WGS) entry which is preliminary data.</text>
</comment>
<evidence type="ECO:0000313" key="2">
    <source>
        <dbReference type="EMBL" id="CAK5269819.1"/>
    </source>
</evidence>
<feature type="compositionally biased region" description="Basic and acidic residues" evidence="1">
    <location>
        <begin position="139"/>
        <end position="151"/>
    </location>
</feature>
<feature type="region of interest" description="Disordered" evidence="1">
    <location>
        <begin position="119"/>
        <end position="151"/>
    </location>
</feature>
<name>A0AAD2H4F3_9AGAR</name>
<organism evidence="2 3">
    <name type="scientific">Mycena citricolor</name>
    <dbReference type="NCBI Taxonomy" id="2018698"/>
    <lineage>
        <taxon>Eukaryota</taxon>
        <taxon>Fungi</taxon>
        <taxon>Dikarya</taxon>
        <taxon>Basidiomycota</taxon>
        <taxon>Agaricomycotina</taxon>
        <taxon>Agaricomycetes</taxon>
        <taxon>Agaricomycetidae</taxon>
        <taxon>Agaricales</taxon>
        <taxon>Marasmiineae</taxon>
        <taxon>Mycenaceae</taxon>
        <taxon>Mycena</taxon>
    </lineage>
</organism>
<dbReference type="Proteomes" id="UP001295794">
    <property type="component" value="Unassembled WGS sequence"/>
</dbReference>
<keyword evidence="3" id="KW-1185">Reference proteome</keyword>
<evidence type="ECO:0000256" key="1">
    <source>
        <dbReference type="SAM" id="MobiDB-lite"/>
    </source>
</evidence>
<proteinExistence type="predicted"/>
<accession>A0AAD2H4F3</accession>
<feature type="compositionally biased region" description="Polar residues" evidence="1">
    <location>
        <begin position="119"/>
        <end position="133"/>
    </location>
</feature>
<reference evidence="2" key="1">
    <citation type="submission" date="2023-11" db="EMBL/GenBank/DDBJ databases">
        <authorList>
            <person name="De Vega J J."/>
            <person name="De Vega J J."/>
        </authorList>
    </citation>
    <scope>NUCLEOTIDE SEQUENCE</scope>
</reference>
<sequence>MHSHCPLGCCDVYPVGVGPGWSLGTADEEPGVFEGRLRKALGLQSEKDVQQSRQARPFLRKDWQEISYKGGGRAESGRQSLSRRRLSLWIRDTQGSQLTASFDVICGWLADCSFGLSPATGTSSPRNAGQTPSSPVPNKDVDYEQVGRRHD</sequence>
<dbReference type="EMBL" id="CAVNYO010000155">
    <property type="protein sequence ID" value="CAK5269819.1"/>
    <property type="molecule type" value="Genomic_DNA"/>
</dbReference>
<dbReference type="AlphaFoldDB" id="A0AAD2H4F3"/>
<evidence type="ECO:0000313" key="3">
    <source>
        <dbReference type="Proteomes" id="UP001295794"/>
    </source>
</evidence>